<dbReference type="Pfam" id="PF05076">
    <property type="entry name" value="SUFU"/>
    <property type="match status" value="1"/>
</dbReference>
<dbReference type="Pfam" id="PF00023">
    <property type="entry name" value="Ank"/>
    <property type="match status" value="1"/>
</dbReference>
<dbReference type="Proteomes" id="UP000001887">
    <property type="component" value="Chromosome"/>
</dbReference>
<organism evidence="4 5">
    <name type="scientific">Pirellula staleyi (strain ATCC 27377 / DSM 6068 / ICPB 4128)</name>
    <name type="common">Pirella staleyi</name>
    <dbReference type="NCBI Taxonomy" id="530564"/>
    <lineage>
        <taxon>Bacteria</taxon>
        <taxon>Pseudomonadati</taxon>
        <taxon>Planctomycetota</taxon>
        <taxon>Planctomycetia</taxon>
        <taxon>Pirellulales</taxon>
        <taxon>Pirellulaceae</taxon>
        <taxon>Pirellula</taxon>
    </lineage>
</organism>
<dbReference type="InterPro" id="IPR050745">
    <property type="entry name" value="Multifunctional_regulatory"/>
</dbReference>
<name>D2R4H9_PIRSD</name>
<evidence type="ECO:0000256" key="2">
    <source>
        <dbReference type="ARBA" id="ARBA00023043"/>
    </source>
</evidence>
<dbReference type="EMBL" id="CP001848">
    <property type="protein sequence ID" value="ADB15327.1"/>
    <property type="molecule type" value="Genomic_DNA"/>
</dbReference>
<dbReference type="HOGENOM" id="CLU_728919_0_0_0"/>
<gene>
    <name evidence="4" type="ordered locus">Psta_0641</name>
</gene>
<dbReference type="PANTHER" id="PTHR24189:SF50">
    <property type="entry name" value="ANKYRIN REPEAT AND SOCS BOX PROTEIN 2"/>
    <property type="match status" value="1"/>
</dbReference>
<dbReference type="InterPro" id="IPR036770">
    <property type="entry name" value="Ankyrin_rpt-contain_sf"/>
</dbReference>
<evidence type="ECO:0000256" key="1">
    <source>
        <dbReference type="ARBA" id="ARBA00022737"/>
    </source>
</evidence>
<evidence type="ECO:0000259" key="3">
    <source>
        <dbReference type="Pfam" id="PF05076"/>
    </source>
</evidence>
<dbReference type="PANTHER" id="PTHR24189">
    <property type="entry name" value="MYOTROPHIN"/>
    <property type="match status" value="1"/>
</dbReference>
<dbReference type="AlphaFoldDB" id="D2R4H9"/>
<dbReference type="eggNOG" id="COG0666">
    <property type="taxonomic scope" value="Bacteria"/>
</dbReference>
<dbReference type="KEGG" id="psl:Psta_0641"/>
<dbReference type="InterPro" id="IPR002110">
    <property type="entry name" value="Ankyrin_rpt"/>
</dbReference>
<dbReference type="InterPro" id="IPR020941">
    <property type="entry name" value="SUFU-like_domain"/>
</dbReference>
<dbReference type="SUPFAM" id="SSF48403">
    <property type="entry name" value="Ankyrin repeat"/>
    <property type="match status" value="1"/>
</dbReference>
<sequence>MDTIEQAYSDCLKAVWDDDPDKLREILAQVPQVVLHNEALGTLLHNAISDSDNFEVVRLLIDAGSDINAIAPIGGNALCKAVRCKNPERSFQLVALLLERGAELALDPHCNALISAVNINNVQAVQSLLSAGYDPHYTFRTLSRNLRNALSFAIEQGRTEIAEMLRAAGCQMPHEEDVALDLSIPKEEPAAVSAETSEFSDADREAIIQAIAGEFGPVEPHALQEIVPVDAEVEVRVHVIPAGEESPFLTIFTTGMSARPMTVPEGSEAFEYAELLMHLPGDWKWKESLQEDSPYSWPFQWLRNIAYLPHLNATWLGGPHTIIASDDPPVPLGAGTDFTCLLLVADLIDCAPIELPSGRSVRVYTVVPIFTDERDLELREGVVALLKKFQKYFIPSVCLPGRPSVASMGT</sequence>
<evidence type="ECO:0000313" key="4">
    <source>
        <dbReference type="EMBL" id="ADB15327.1"/>
    </source>
</evidence>
<dbReference type="Gene3D" id="1.25.40.20">
    <property type="entry name" value="Ankyrin repeat-containing domain"/>
    <property type="match status" value="1"/>
</dbReference>
<keyword evidence="5" id="KW-1185">Reference proteome</keyword>
<feature type="domain" description="Suppressor of fused-like" evidence="3">
    <location>
        <begin position="234"/>
        <end position="402"/>
    </location>
</feature>
<reference evidence="4 5" key="1">
    <citation type="journal article" date="2009" name="Stand. Genomic Sci.">
        <title>Complete genome sequence of Pirellula staleyi type strain (ATCC 27377).</title>
        <authorList>
            <person name="Clum A."/>
            <person name="Tindall B.J."/>
            <person name="Sikorski J."/>
            <person name="Ivanova N."/>
            <person name="Mavrommatis K."/>
            <person name="Lucas S."/>
            <person name="Glavina del Rio T."/>
            <person name="Nolan M."/>
            <person name="Chen F."/>
            <person name="Tice H."/>
            <person name="Pitluck S."/>
            <person name="Cheng J.F."/>
            <person name="Chertkov O."/>
            <person name="Brettin T."/>
            <person name="Han C."/>
            <person name="Detter J.C."/>
            <person name="Kuske C."/>
            <person name="Bruce D."/>
            <person name="Goodwin L."/>
            <person name="Ovchinikova G."/>
            <person name="Pati A."/>
            <person name="Mikhailova N."/>
            <person name="Chen A."/>
            <person name="Palaniappan K."/>
            <person name="Land M."/>
            <person name="Hauser L."/>
            <person name="Chang Y.J."/>
            <person name="Jeffries C.D."/>
            <person name="Chain P."/>
            <person name="Rohde M."/>
            <person name="Goker M."/>
            <person name="Bristow J."/>
            <person name="Eisen J.A."/>
            <person name="Markowitz V."/>
            <person name="Hugenholtz P."/>
            <person name="Kyrpides N.C."/>
            <person name="Klenk H.P."/>
            <person name="Lapidus A."/>
        </authorList>
    </citation>
    <scope>NUCLEOTIDE SEQUENCE [LARGE SCALE GENOMIC DNA]</scope>
    <source>
        <strain evidence="5">ATCC 27377 / DSM 6068 / ICPB 4128</strain>
    </source>
</reference>
<dbReference type="STRING" id="530564.Psta_0641"/>
<protein>
    <submittedName>
        <fullName evidence="4">Ankyrin</fullName>
    </submittedName>
</protein>
<keyword evidence="1" id="KW-0677">Repeat</keyword>
<keyword evidence="2" id="KW-0040">ANK repeat</keyword>
<proteinExistence type="predicted"/>
<dbReference type="OrthoDB" id="4827574at2"/>
<evidence type="ECO:0000313" key="5">
    <source>
        <dbReference type="Proteomes" id="UP000001887"/>
    </source>
</evidence>
<dbReference type="SMART" id="SM00248">
    <property type="entry name" value="ANK"/>
    <property type="match status" value="4"/>
</dbReference>
<accession>D2R4H9</accession>